<organism evidence="1 2">
    <name type="scientific">Acinetobacter larvae</name>
    <dbReference type="NCBI Taxonomy" id="1789224"/>
    <lineage>
        <taxon>Bacteria</taxon>
        <taxon>Pseudomonadati</taxon>
        <taxon>Pseudomonadota</taxon>
        <taxon>Gammaproteobacteria</taxon>
        <taxon>Moraxellales</taxon>
        <taxon>Moraxellaceae</taxon>
        <taxon>Acinetobacter</taxon>
    </lineage>
</organism>
<dbReference type="Proteomes" id="UP000093391">
    <property type="component" value="Chromosome"/>
</dbReference>
<gene>
    <name evidence="1" type="ORF">BFG52_14600</name>
</gene>
<reference evidence="1 2" key="1">
    <citation type="submission" date="2016-08" db="EMBL/GenBank/DDBJ databases">
        <authorList>
            <person name="Seilhamer J.J."/>
        </authorList>
    </citation>
    <scope>NUCLEOTIDE SEQUENCE [LARGE SCALE GENOMIC DNA]</scope>
    <source>
        <strain evidence="1 2">BRTC-1</strain>
    </source>
</reference>
<protein>
    <submittedName>
        <fullName evidence="1">Uncharacterized protein</fullName>
    </submittedName>
</protein>
<proteinExistence type="predicted"/>
<accession>A0A1B2M2M9</accession>
<dbReference type="EMBL" id="CP016895">
    <property type="protein sequence ID" value="AOA59456.1"/>
    <property type="molecule type" value="Genomic_DNA"/>
</dbReference>
<dbReference type="STRING" id="1789224.BFG52_14600"/>
<keyword evidence="2" id="KW-1185">Reference proteome</keyword>
<name>A0A1B2M2M9_9GAMM</name>
<evidence type="ECO:0000313" key="1">
    <source>
        <dbReference type="EMBL" id="AOA59456.1"/>
    </source>
</evidence>
<sequence>MLLVWQHGLKSLLAKAEKWLKEKLFKEKWLKEKLYKKQEMILLFVYLHADLAGLLDVPLMLAITTFPITVIVHKCLHGQFEVGKISPKKEACDHSNHKDDDRGILQGGTWTIAKNPHADADHDQE</sequence>
<dbReference type="KEGG" id="ala:BFG52_14600"/>
<dbReference type="AlphaFoldDB" id="A0A1B2M2M9"/>
<evidence type="ECO:0000313" key="2">
    <source>
        <dbReference type="Proteomes" id="UP000093391"/>
    </source>
</evidence>